<gene>
    <name evidence="1" type="ordered locus">BTH_II0915</name>
</gene>
<dbReference type="HOGENOM" id="CLU_3325761_0_0_4"/>
<dbReference type="AlphaFoldDB" id="Q2T6T7"/>
<name>Q2T6T7_BURTA</name>
<reference evidence="1 2" key="1">
    <citation type="journal article" date="2005" name="BMC Genomics">
        <title>Bacterial genome adaptation to niches: divergence of the potential virulence genes in three Burkholderia species of different survival strategies.</title>
        <authorList>
            <person name="Kim H.S."/>
            <person name="Schell M.A."/>
            <person name="Yu Y."/>
            <person name="Ulrich R.L."/>
            <person name="Sarria S.H."/>
            <person name="Nierman W.C."/>
            <person name="DeShazer D."/>
        </authorList>
    </citation>
    <scope>NUCLEOTIDE SEQUENCE [LARGE SCALE GENOMIC DNA]</scope>
    <source>
        <strain evidence="2">ATCC 700388 / DSM 13276 / CCUG 48851 / CIP 106301 / E264</strain>
    </source>
</reference>
<evidence type="ECO:0000313" key="2">
    <source>
        <dbReference type="Proteomes" id="UP000001930"/>
    </source>
</evidence>
<dbReference type="KEGG" id="bte:BTH_II0915"/>
<protein>
    <submittedName>
        <fullName evidence="1">Uncharacterized protein</fullName>
    </submittedName>
</protein>
<dbReference type="Proteomes" id="UP000001930">
    <property type="component" value="Chromosome II"/>
</dbReference>
<accession>Q2T6T7</accession>
<proteinExistence type="predicted"/>
<keyword evidence="2" id="KW-1185">Reference proteome</keyword>
<dbReference type="EMBL" id="CP000085">
    <property type="protein sequence ID" value="ABC35382.1"/>
    <property type="molecule type" value="Genomic_DNA"/>
</dbReference>
<evidence type="ECO:0000313" key="1">
    <source>
        <dbReference type="EMBL" id="ABC35382.1"/>
    </source>
</evidence>
<organism evidence="1 2">
    <name type="scientific">Burkholderia thailandensis (strain ATCC 700388 / DSM 13276 / CCUG 48851 / CIP 106301 / E264)</name>
    <dbReference type="NCBI Taxonomy" id="271848"/>
    <lineage>
        <taxon>Bacteria</taxon>
        <taxon>Pseudomonadati</taxon>
        <taxon>Pseudomonadota</taxon>
        <taxon>Betaproteobacteria</taxon>
        <taxon>Burkholderiales</taxon>
        <taxon>Burkholderiaceae</taxon>
        <taxon>Burkholderia</taxon>
        <taxon>pseudomallei group</taxon>
    </lineage>
</organism>
<sequence>MPTGAVDRCNEPAGLTAFGREQRASLALEIARDEGLLR</sequence>